<dbReference type="AlphaFoldDB" id="A0A1J4KW57"/>
<dbReference type="VEuPathDB" id="TrichDB:TRFO_14472"/>
<gene>
    <name evidence="2" type="ORF">TRFO_14472</name>
</gene>
<evidence type="ECO:0000256" key="1">
    <source>
        <dbReference type="SAM" id="MobiDB-lite"/>
    </source>
</evidence>
<feature type="compositionally biased region" description="Pro residues" evidence="1">
    <location>
        <begin position="67"/>
        <end position="77"/>
    </location>
</feature>
<dbReference type="EMBL" id="MLAK01000272">
    <property type="protein sequence ID" value="OHT15112.1"/>
    <property type="molecule type" value="Genomic_DNA"/>
</dbReference>
<feature type="compositionally biased region" description="Basic and acidic residues" evidence="1">
    <location>
        <begin position="140"/>
        <end position="158"/>
    </location>
</feature>
<evidence type="ECO:0000313" key="3">
    <source>
        <dbReference type="Proteomes" id="UP000179807"/>
    </source>
</evidence>
<comment type="caution">
    <text evidence="2">The sequence shown here is derived from an EMBL/GenBank/DDBJ whole genome shotgun (WGS) entry which is preliminary data.</text>
</comment>
<dbReference type="RefSeq" id="XP_068368248.1">
    <property type="nucleotide sequence ID" value="XM_068497837.1"/>
</dbReference>
<reference evidence="2" key="1">
    <citation type="submission" date="2016-10" db="EMBL/GenBank/DDBJ databases">
        <authorList>
            <person name="Benchimol M."/>
            <person name="Almeida L.G."/>
            <person name="Vasconcelos A.T."/>
            <person name="Perreira-Neves A."/>
            <person name="Rosa I.A."/>
            <person name="Tasca T."/>
            <person name="Bogo M.R."/>
            <person name="de Souza W."/>
        </authorList>
    </citation>
    <scope>NUCLEOTIDE SEQUENCE [LARGE SCALE GENOMIC DNA]</scope>
    <source>
        <strain evidence="2">K</strain>
    </source>
</reference>
<name>A0A1J4KW57_9EUKA</name>
<feature type="region of interest" description="Disordered" evidence="1">
    <location>
        <begin position="57"/>
        <end position="81"/>
    </location>
</feature>
<organism evidence="2 3">
    <name type="scientific">Tritrichomonas foetus</name>
    <dbReference type="NCBI Taxonomy" id="1144522"/>
    <lineage>
        <taxon>Eukaryota</taxon>
        <taxon>Metamonada</taxon>
        <taxon>Parabasalia</taxon>
        <taxon>Tritrichomonadida</taxon>
        <taxon>Tritrichomonadidae</taxon>
        <taxon>Tritrichomonas</taxon>
    </lineage>
</organism>
<accession>A0A1J4KW57</accession>
<dbReference type="Proteomes" id="UP000179807">
    <property type="component" value="Unassembled WGS sequence"/>
</dbReference>
<keyword evidence="3" id="KW-1185">Reference proteome</keyword>
<feature type="region of interest" description="Disordered" evidence="1">
    <location>
        <begin position="112"/>
        <end position="158"/>
    </location>
</feature>
<dbReference type="GeneID" id="94832541"/>
<evidence type="ECO:0000313" key="2">
    <source>
        <dbReference type="EMBL" id="OHT15112.1"/>
    </source>
</evidence>
<proteinExistence type="predicted"/>
<feature type="region of interest" description="Disordered" evidence="1">
    <location>
        <begin position="252"/>
        <end position="271"/>
    </location>
</feature>
<sequence>MGESQESEPEVFEDRHTNRRHAANNSSSQNSENSKDSYFIKNYPFIEIKPIPWDPPSVYFQQKVKPKPLPEPAPPPKLVFRDVDPEKLSEDQKKFAGKSLFEKDMIIITARQSMSAKRSESARKDKIHKRIHEQPPNMFYREEKERQIQRAEKDRHDRILEKKKIRQEKRKKKKFEKEKKKIDSITRERESERLYYEQKMMEEKEKEFLEKQKKFEKLLKSPQKPTKAATLRMEANKHRIDIEAANQQREKLKQEMNKERQKKQTKRIAPMIEEMNPEYNYVSRARQKKEALLKQEMQWKKWLKMNAQSIEHKETMLERLFYAD</sequence>
<feature type="compositionally biased region" description="Acidic residues" evidence="1">
    <location>
        <begin position="1"/>
        <end position="11"/>
    </location>
</feature>
<protein>
    <submittedName>
        <fullName evidence="2">Uncharacterized protein</fullName>
    </submittedName>
</protein>
<feature type="region of interest" description="Disordered" evidence="1">
    <location>
        <begin position="1"/>
        <end position="35"/>
    </location>
</feature>